<dbReference type="GO" id="GO:0019825">
    <property type="term" value="F:oxygen binding"/>
    <property type="evidence" value="ECO:0007669"/>
    <property type="project" value="InterPro"/>
</dbReference>
<evidence type="ECO:0000313" key="3">
    <source>
        <dbReference type="EMBL" id="CRZ09208.1"/>
    </source>
</evidence>
<organism evidence="3">
    <name type="scientific">Spongospora subterranea</name>
    <dbReference type="NCBI Taxonomy" id="70186"/>
    <lineage>
        <taxon>Eukaryota</taxon>
        <taxon>Sar</taxon>
        <taxon>Rhizaria</taxon>
        <taxon>Endomyxa</taxon>
        <taxon>Phytomyxea</taxon>
        <taxon>Plasmodiophorida</taxon>
        <taxon>Plasmodiophoridae</taxon>
        <taxon>Spongospora</taxon>
    </lineage>
</organism>
<reference evidence="3" key="1">
    <citation type="submission" date="2015-04" db="EMBL/GenBank/DDBJ databases">
        <title>The genome sequence of the plant pathogenic Rhizarian Plasmodiophora brassicae reveals insights in its biotrophic life cycle and the origin of chitin synthesis.</title>
        <authorList>
            <person name="Schwelm A."/>
            <person name="Fogelqvist J."/>
            <person name="Knaust A."/>
            <person name="Julke S."/>
            <person name="Lilja T."/>
            <person name="Dhandapani V."/>
            <person name="Bonilla-Rosso G."/>
            <person name="Karlsson M."/>
            <person name="Shevchenko A."/>
            <person name="Choi S.R."/>
            <person name="Kim H.G."/>
            <person name="Park J.Y."/>
            <person name="Lim Y.P."/>
            <person name="Ludwig-Muller J."/>
            <person name="Dixelius C."/>
        </authorList>
    </citation>
    <scope>NUCLEOTIDE SEQUENCE</scope>
    <source>
        <tissue evidence="3">Potato root galls</tissue>
    </source>
</reference>
<dbReference type="AlphaFoldDB" id="A0A0H5R4Y1"/>
<protein>
    <recommendedName>
        <fullName evidence="2">Globin-sensor domain-containing protein</fullName>
    </recommendedName>
</protein>
<accession>A0A0H5R4Y1</accession>
<keyword evidence="1" id="KW-1133">Transmembrane helix</keyword>
<name>A0A0H5R4Y1_9EUKA</name>
<dbReference type="InterPro" id="IPR044398">
    <property type="entry name" value="Globin-sensor_dom"/>
</dbReference>
<dbReference type="PANTHER" id="PTHR42071">
    <property type="entry name" value="PROTOGLOBIN DOMAIN-CONTAINING PROTEIN"/>
    <property type="match status" value="1"/>
</dbReference>
<dbReference type="InterPro" id="IPR012292">
    <property type="entry name" value="Globin/Proto"/>
</dbReference>
<dbReference type="Pfam" id="PF11563">
    <property type="entry name" value="Protoglobin"/>
    <property type="match status" value="1"/>
</dbReference>
<evidence type="ECO:0000256" key="1">
    <source>
        <dbReference type="SAM" id="Phobius"/>
    </source>
</evidence>
<dbReference type="PANTHER" id="PTHR42071:SF1">
    <property type="entry name" value="GLOBIN-SENSOR DOMAIN-CONTAINING PROTEIN"/>
    <property type="match status" value="1"/>
</dbReference>
<dbReference type="GO" id="GO:0020037">
    <property type="term" value="F:heme binding"/>
    <property type="evidence" value="ECO:0007669"/>
    <property type="project" value="InterPro"/>
</dbReference>
<feature type="transmembrane region" description="Helical" evidence="1">
    <location>
        <begin position="292"/>
        <end position="313"/>
    </location>
</feature>
<keyword evidence="1" id="KW-0472">Membrane</keyword>
<sequence>IHQNTVPGRPAHQLLLHLWRYIIATAGQLSVLLAAGTARDLAQHALFQAVYRHSNSGSVGVFIMQTIDRDLLYTDLAYRFNYVAKFVDFNDEDKKAIHDSASYLSPLVGTVVDAVYTKLFSFDITKKVFADRMEGFNGTSITEFQQLAQNSEQIKFRKDMLSKYIVKLVSSEYNESFIKYLDWVAVIHTKNPGKKTSINVEYIHINALLAYVESILIGAISDLPLDPLAKKKTLLAFNKLLWIQNDMFAQYYVYDGNDLPKSRAVLKKIEHPSKSFCGIGTCTSMPAYCKHASILGACVVSVLIGVVAGYMGVSKK</sequence>
<proteinExistence type="predicted"/>
<dbReference type="Gene3D" id="1.10.490.10">
    <property type="entry name" value="Globins"/>
    <property type="match status" value="1"/>
</dbReference>
<dbReference type="EMBL" id="HACM01008766">
    <property type="protein sequence ID" value="CRZ09208.1"/>
    <property type="molecule type" value="Transcribed_RNA"/>
</dbReference>
<feature type="non-terminal residue" evidence="3">
    <location>
        <position position="1"/>
    </location>
</feature>
<feature type="domain" description="Globin-sensor" evidence="2">
    <location>
        <begin position="77"/>
        <end position="256"/>
    </location>
</feature>
<evidence type="ECO:0000259" key="2">
    <source>
        <dbReference type="Pfam" id="PF11563"/>
    </source>
</evidence>
<keyword evidence="1" id="KW-0812">Transmembrane</keyword>